<dbReference type="EMBL" id="CM047591">
    <property type="protein sequence ID" value="KAI9918962.1"/>
    <property type="molecule type" value="Genomic_DNA"/>
</dbReference>
<keyword evidence="2" id="KW-1185">Reference proteome</keyword>
<evidence type="ECO:0000313" key="2">
    <source>
        <dbReference type="Proteomes" id="UP001163321"/>
    </source>
</evidence>
<protein>
    <submittedName>
        <fullName evidence="1">Uncharacterized protein</fullName>
    </submittedName>
</protein>
<name>A0ACC0WK48_9STRA</name>
<gene>
    <name evidence="1" type="ORF">PsorP6_011777</name>
</gene>
<proteinExistence type="predicted"/>
<reference evidence="1 2" key="1">
    <citation type="journal article" date="2022" name="bioRxiv">
        <title>The genome of the oomycete Peronosclerospora sorghi, a cosmopolitan pathogen of maize and sorghum, is inflated with dispersed pseudogenes.</title>
        <authorList>
            <person name="Fletcher K."/>
            <person name="Martin F."/>
            <person name="Isakeit T."/>
            <person name="Cavanaugh K."/>
            <person name="Magill C."/>
            <person name="Michelmore R."/>
        </authorList>
    </citation>
    <scope>NUCLEOTIDE SEQUENCE [LARGE SCALE GENOMIC DNA]</scope>
    <source>
        <strain evidence="1">P6</strain>
    </source>
</reference>
<accession>A0ACC0WK48</accession>
<comment type="caution">
    <text evidence="1">The sequence shown here is derived from an EMBL/GenBank/DDBJ whole genome shotgun (WGS) entry which is preliminary data.</text>
</comment>
<organism evidence="1 2">
    <name type="scientific">Peronosclerospora sorghi</name>
    <dbReference type="NCBI Taxonomy" id="230839"/>
    <lineage>
        <taxon>Eukaryota</taxon>
        <taxon>Sar</taxon>
        <taxon>Stramenopiles</taxon>
        <taxon>Oomycota</taxon>
        <taxon>Peronosporomycetes</taxon>
        <taxon>Peronosporales</taxon>
        <taxon>Peronosporaceae</taxon>
        <taxon>Peronosclerospora</taxon>
    </lineage>
</organism>
<sequence>MSTLTSADMGELKRPTTRVHAPPGGSSSWSFGGDVVPAASGRTPQNRTPRQDPTMDVPHSAPVLTQTQNQTQTEATATHSVRVALVKTLCDAEIVDRALENCVEKLQTQAVRAETFTVPTLDQLPYAANKVTQCGDFDGVICFGFLSLQHPQFAPLHAALVQSFIKISVQNVRPVVSAVFIGEARVAAVKVRGGWGVDFAFEIGPVITLGGFVGPSAHRASGSPVRKHFEVSRGNVLPAKLLRGSKTVQQSLQLLRDSLFEHGAKGIRGLGRKFRIIDDDGNRSLSLDEFSKAIREHTLELTDKEVVELFQFIDANQSGGIDFDEFLLAVRGELNERRTQLVLAAFKVLDADGSGVVDLNDIKAKYSAKDHPQVLQGRKSEDDVLLEFLDTFDGGEKDGKVHPNEFVRYYANVSASIDDDDYFELVIRNAWHLSGGEGWCANTTCRRVLVKHADNSYTIEEVKNDLGIASGNVEAIRENLQAQGIHDNQSVSISGNVQDAASKRANENFHAPISRKKQGAGASSIIFG</sequence>
<evidence type="ECO:0000313" key="1">
    <source>
        <dbReference type="EMBL" id="KAI9918962.1"/>
    </source>
</evidence>
<dbReference type="Proteomes" id="UP001163321">
    <property type="component" value="Chromosome 12"/>
</dbReference>